<dbReference type="STRING" id="499555.BJL86_0453"/>
<dbReference type="OrthoDB" id="4955412at2"/>
<dbReference type="KEGG" id="dtm:BJL86_0453"/>
<dbReference type="Proteomes" id="UP000186104">
    <property type="component" value="Chromosome"/>
</dbReference>
<organism evidence="2 3">
    <name type="scientific">Dietzia timorensis</name>
    <dbReference type="NCBI Taxonomy" id="499555"/>
    <lineage>
        <taxon>Bacteria</taxon>
        <taxon>Bacillati</taxon>
        <taxon>Actinomycetota</taxon>
        <taxon>Actinomycetes</taxon>
        <taxon>Mycobacteriales</taxon>
        <taxon>Dietziaceae</taxon>
        <taxon>Dietzia</taxon>
    </lineage>
</organism>
<evidence type="ECO:0000313" key="2">
    <source>
        <dbReference type="EMBL" id="ANI91260.1"/>
    </source>
</evidence>
<dbReference type="RefSeq" id="WP_067478310.1">
    <property type="nucleotide sequence ID" value="NZ_CP015961.1"/>
</dbReference>
<name>A0A173LKZ1_9ACTN</name>
<evidence type="ECO:0000313" key="3">
    <source>
        <dbReference type="Proteomes" id="UP000186104"/>
    </source>
</evidence>
<dbReference type="EMBL" id="CP015961">
    <property type="protein sequence ID" value="ANI91260.1"/>
    <property type="molecule type" value="Genomic_DNA"/>
</dbReference>
<evidence type="ECO:0008006" key="4">
    <source>
        <dbReference type="Google" id="ProtNLM"/>
    </source>
</evidence>
<sequence>MSDTFYGENNPFDPVPEPGNDPGPAAESDDTEGKNSAARQDSQTARLLALAEERFTLIKDTVGDVYGVDRDRPGIALPLDGKNGVAGELRRLYYDETNRAAPATAIADTLSNLDAKGTRCETPTPIYLRFGQTAGGKRVIDLGTDDGAAIVLDSSGWQVAASSPVFFRRNKATNPMPRPISGGSLDRFRALINTDDDGFRLLVAWMLVALCDDVQSPILCLIGQQGSAKTSCLRSVIGVVAPSGAPLTSPPRDEDSWSLTANASPVIGIDNLSTVPLWFSDVLARTVSGDAVIKRALYSNQDITITSYRRAVAITSISPEGLRADVADRLCTVELNVIPKSGRRLDRELAAEFREIHAETLGALLDLLVQVERALETITPPTELPRLADAGLMLHALDYVTGWDTLGSFIESQDNAAEDVLDADVFAAALIAFARERGVWEGTASEVLRAISPERPPRAWPRNAQAAGARLQRLAPPLVQAGVHVEQRERTMHGRGWRITYTPQPGERLCEVCRQPLHESLPDSITVHATCAESVEEHTNESEPLL</sequence>
<evidence type="ECO:0000256" key="1">
    <source>
        <dbReference type="SAM" id="MobiDB-lite"/>
    </source>
</evidence>
<keyword evidence="3" id="KW-1185">Reference proteome</keyword>
<reference evidence="2 3" key="1">
    <citation type="submission" date="2016-06" db="EMBL/GenBank/DDBJ databases">
        <title>Complete genome sequence of a saline-alkali tolerant type strain Dietzia timorensis ID05-A0528T.</title>
        <authorList>
            <person name="Wu X."/>
        </authorList>
    </citation>
    <scope>NUCLEOTIDE SEQUENCE [LARGE SCALE GENOMIC DNA]</scope>
    <source>
        <strain evidence="2 3">ID05-A0528</strain>
    </source>
</reference>
<gene>
    <name evidence="2" type="ORF">BJL86_0453</name>
</gene>
<accession>A0A173LKZ1</accession>
<proteinExistence type="predicted"/>
<feature type="region of interest" description="Disordered" evidence="1">
    <location>
        <begin position="1"/>
        <end position="42"/>
    </location>
</feature>
<dbReference type="AlphaFoldDB" id="A0A173LKZ1"/>
<protein>
    <recommendedName>
        <fullName evidence="4">ATP-binding protein</fullName>
    </recommendedName>
</protein>